<dbReference type="Gene3D" id="3.40.50.300">
    <property type="entry name" value="P-loop containing nucleotide triphosphate hydrolases"/>
    <property type="match status" value="1"/>
</dbReference>
<evidence type="ECO:0008006" key="3">
    <source>
        <dbReference type="Google" id="ProtNLM"/>
    </source>
</evidence>
<evidence type="ECO:0000313" key="1">
    <source>
        <dbReference type="EMBL" id="QHM73322.1"/>
    </source>
</evidence>
<gene>
    <name evidence="1" type="ORF">C7M51_03669</name>
</gene>
<dbReference type="AlphaFoldDB" id="A0A6P1Q4M4"/>
<dbReference type="InterPro" id="IPR017746">
    <property type="entry name" value="Cellulose_synthase_operon_BcsQ"/>
</dbReference>
<evidence type="ECO:0000313" key="2">
    <source>
        <dbReference type="Proteomes" id="UP000464053"/>
    </source>
</evidence>
<organism evidence="1 2">
    <name type="scientific">Mixta intestinalis</name>
    <dbReference type="NCBI Taxonomy" id="1615494"/>
    <lineage>
        <taxon>Bacteria</taxon>
        <taxon>Pseudomonadati</taxon>
        <taxon>Pseudomonadota</taxon>
        <taxon>Gammaproteobacteria</taxon>
        <taxon>Enterobacterales</taxon>
        <taxon>Erwiniaceae</taxon>
        <taxon>Mixta</taxon>
    </lineage>
</organism>
<dbReference type="RefSeq" id="WP_160622979.1">
    <property type="nucleotide sequence ID" value="NZ_CP028271.1"/>
</dbReference>
<dbReference type="InterPro" id="IPR027417">
    <property type="entry name" value="P-loop_NTPase"/>
</dbReference>
<dbReference type="Pfam" id="PF06564">
    <property type="entry name" value="CBP_BcsQ"/>
    <property type="match status" value="1"/>
</dbReference>
<protein>
    <recommendedName>
        <fullName evidence="3">Cellulose synthase operon protein YhjQ</fullName>
    </recommendedName>
</protein>
<accession>A0A6P1Q4M4</accession>
<proteinExistence type="predicted"/>
<name>A0A6P1Q4M4_9GAMM</name>
<dbReference type="EMBL" id="CP028271">
    <property type="protein sequence ID" value="QHM73322.1"/>
    <property type="molecule type" value="Genomic_DNA"/>
</dbReference>
<dbReference type="SUPFAM" id="SSF52540">
    <property type="entry name" value="P-loop containing nucleoside triphosphate hydrolases"/>
    <property type="match status" value="1"/>
</dbReference>
<dbReference type="NCBIfam" id="TIGR03371">
    <property type="entry name" value="cellulose_yhjQ"/>
    <property type="match status" value="1"/>
</dbReference>
<dbReference type="KEGG" id="mint:C7M51_03669"/>
<reference evidence="1 2" key="1">
    <citation type="submission" date="2018-03" db="EMBL/GenBank/DDBJ databases">
        <title>Pantoea intestinalis SRCM103226 isolated form the mealworm.</title>
        <authorList>
            <person name="Jeong D.-Y."/>
            <person name="Kim J.W."/>
        </authorList>
    </citation>
    <scope>NUCLEOTIDE SEQUENCE [LARGE SCALE GENOMIC DNA]</scope>
    <source>
        <strain evidence="1 2">SRCM103226</strain>
    </source>
</reference>
<sequence>MPVLALQGIRGGTGATSITAALAWALQQLGETAIAMDWSPANQLRLHFNTPQREARGWVRAALDGEAQTQVALRYPGGPDFIPFGQLNAEERRRFYSDPAPFVTPWLHHLTTLKSQYRWVLLDLPGDEHPWLQPVYAQVDRLIQLLVADGNCHTRLHQSAAAVPPLYLLNLFNANSKVQQDLHQLWIGTLRNLIPLLIHRDEALSEALLNKQPLGEYRPHALASEEIVTLANWLIMHTGGEGT</sequence>
<keyword evidence="2" id="KW-1185">Reference proteome</keyword>
<dbReference type="Proteomes" id="UP000464053">
    <property type="component" value="Chromosome"/>
</dbReference>
<dbReference type="OrthoDB" id="5288747at2"/>